<feature type="region of interest" description="Disordered" evidence="9">
    <location>
        <begin position="255"/>
        <end position="278"/>
    </location>
</feature>
<keyword evidence="3 10" id="KW-0812">Transmembrane</keyword>
<dbReference type="InterPro" id="IPR013783">
    <property type="entry name" value="Ig-like_fold"/>
</dbReference>
<dbReference type="Gene3D" id="2.60.40.10">
    <property type="entry name" value="Immunoglobulins"/>
    <property type="match status" value="1"/>
</dbReference>
<dbReference type="SMART" id="SM00408">
    <property type="entry name" value="IGc2"/>
    <property type="match status" value="1"/>
</dbReference>
<reference evidence="12 13" key="1">
    <citation type="journal article" date="2021" name="Cell">
        <title>Tracing the genetic footprints of vertebrate landing in non-teleost ray-finned fishes.</title>
        <authorList>
            <person name="Bi X."/>
            <person name="Wang K."/>
            <person name="Yang L."/>
            <person name="Pan H."/>
            <person name="Jiang H."/>
            <person name="Wei Q."/>
            <person name="Fang M."/>
            <person name="Yu H."/>
            <person name="Zhu C."/>
            <person name="Cai Y."/>
            <person name="He Y."/>
            <person name="Gan X."/>
            <person name="Zeng H."/>
            <person name="Yu D."/>
            <person name="Zhu Y."/>
            <person name="Jiang H."/>
            <person name="Qiu Q."/>
            <person name="Yang H."/>
            <person name="Zhang Y.E."/>
            <person name="Wang W."/>
            <person name="Zhu M."/>
            <person name="He S."/>
            <person name="Zhang G."/>
        </authorList>
    </citation>
    <scope>NUCLEOTIDE SEQUENCE [LARGE SCALE GENOMIC DNA]</scope>
    <source>
        <strain evidence="12">Bchr_013</strain>
    </source>
</reference>
<evidence type="ECO:0000259" key="11">
    <source>
        <dbReference type="PROSITE" id="PS50835"/>
    </source>
</evidence>
<keyword evidence="13" id="KW-1185">Reference proteome</keyword>
<evidence type="ECO:0000256" key="4">
    <source>
        <dbReference type="ARBA" id="ARBA00022729"/>
    </source>
</evidence>
<dbReference type="GO" id="GO:0007420">
    <property type="term" value="P:brain development"/>
    <property type="evidence" value="ECO:0007669"/>
    <property type="project" value="TreeGrafter"/>
</dbReference>
<dbReference type="InterPro" id="IPR031283">
    <property type="entry name" value="AMIGO"/>
</dbReference>
<gene>
    <name evidence="12" type="primary">Amigo2</name>
    <name evidence="12" type="ORF">GTO96_0021271</name>
</gene>
<dbReference type="InterPro" id="IPR003599">
    <property type="entry name" value="Ig_sub"/>
</dbReference>
<dbReference type="PANTHER" id="PTHR24368">
    <property type="entry name" value="AMPHOTERIN-INDUCED PROTEIN"/>
    <property type="match status" value="1"/>
</dbReference>
<keyword evidence="2" id="KW-0433">Leucine-rich repeat</keyword>
<keyword evidence="5" id="KW-0677">Repeat</keyword>
<dbReference type="AlphaFoldDB" id="A0A8X7X2U7"/>
<evidence type="ECO:0000256" key="3">
    <source>
        <dbReference type="ARBA" id="ARBA00022692"/>
    </source>
</evidence>
<evidence type="ECO:0000256" key="8">
    <source>
        <dbReference type="ARBA" id="ARBA00023180"/>
    </source>
</evidence>
<organism evidence="12 13">
    <name type="scientific">Polypterus senegalus</name>
    <name type="common">Senegal bichir</name>
    <dbReference type="NCBI Taxonomy" id="55291"/>
    <lineage>
        <taxon>Eukaryota</taxon>
        <taxon>Metazoa</taxon>
        <taxon>Chordata</taxon>
        <taxon>Craniata</taxon>
        <taxon>Vertebrata</taxon>
        <taxon>Euteleostomi</taxon>
        <taxon>Actinopterygii</taxon>
        <taxon>Polypteriformes</taxon>
        <taxon>Polypteridae</taxon>
        <taxon>Polypterus</taxon>
    </lineage>
</organism>
<evidence type="ECO:0000256" key="7">
    <source>
        <dbReference type="ARBA" id="ARBA00023136"/>
    </source>
</evidence>
<dbReference type="SUPFAM" id="SSF52058">
    <property type="entry name" value="L domain-like"/>
    <property type="match status" value="1"/>
</dbReference>
<feature type="compositionally biased region" description="Polar residues" evidence="9">
    <location>
        <begin position="255"/>
        <end position="267"/>
    </location>
</feature>
<keyword evidence="8" id="KW-0325">Glycoprotein</keyword>
<dbReference type="PROSITE" id="PS50835">
    <property type="entry name" value="IG_LIKE"/>
    <property type="match status" value="1"/>
</dbReference>
<keyword evidence="6 10" id="KW-1133">Transmembrane helix</keyword>
<dbReference type="InterPro" id="IPR000483">
    <property type="entry name" value="Cys-rich_flank_reg_C"/>
</dbReference>
<dbReference type="InterPro" id="IPR003598">
    <property type="entry name" value="Ig_sub2"/>
</dbReference>
<accession>A0A8X7X2U7</accession>
<keyword evidence="4" id="KW-0732">Signal</keyword>
<feature type="non-terminal residue" evidence="12">
    <location>
        <position position="337"/>
    </location>
</feature>
<dbReference type="InterPro" id="IPR007110">
    <property type="entry name" value="Ig-like_dom"/>
</dbReference>
<comment type="caution">
    <text evidence="12">The sequence shown here is derived from an EMBL/GenBank/DDBJ whole genome shotgun (WGS) entry which is preliminary data.</text>
</comment>
<feature type="transmembrane region" description="Helical" evidence="10">
    <location>
        <begin position="217"/>
        <end position="237"/>
    </location>
</feature>
<sequence length="337" mass="37849">MELLFSKYSLAQLELLDLSSNLIKEVPVQKIIALPARQQYRLYLHENPFICDCALQTMILYWKKRKFRSVIEFNSDYNCFSQSSQKVPINPSPNSDDFMNCSNSTINGSFFFSGMIYEVRIGDRLVAHCDSKIADVSSNFYWVTPSQELIQPGDETLNLKVFHNGSLELHHARPEDSGIYKCIAVSNKRKLNETVEVTFKVTNSTDKPRAHETFNTAFTTLAACVASIVLVLIYLYLTPCRCWCKAKKTERKQNAGSGRSSILSAGVSSDIHSERKTSTGKRVVFVEPGMENQPSQNGKVKLLSSEQGMTESILKNSRVKCDSDSVTSLFSDSPFVA</sequence>
<evidence type="ECO:0000256" key="2">
    <source>
        <dbReference type="ARBA" id="ARBA00022614"/>
    </source>
</evidence>
<dbReference type="EMBL" id="JAATIS010005064">
    <property type="protein sequence ID" value="KAG2460281.1"/>
    <property type="molecule type" value="Genomic_DNA"/>
</dbReference>
<dbReference type="GO" id="GO:0005886">
    <property type="term" value="C:plasma membrane"/>
    <property type="evidence" value="ECO:0007669"/>
    <property type="project" value="UniProtKB-SubCell"/>
</dbReference>
<dbReference type="InterPro" id="IPR036179">
    <property type="entry name" value="Ig-like_dom_sf"/>
</dbReference>
<dbReference type="InterPro" id="IPR032675">
    <property type="entry name" value="LRR_dom_sf"/>
</dbReference>
<feature type="non-terminal residue" evidence="12">
    <location>
        <position position="1"/>
    </location>
</feature>
<evidence type="ECO:0000256" key="1">
    <source>
        <dbReference type="ARBA" id="ARBA00004251"/>
    </source>
</evidence>
<dbReference type="SUPFAM" id="SSF48726">
    <property type="entry name" value="Immunoglobulin"/>
    <property type="match status" value="1"/>
</dbReference>
<evidence type="ECO:0000256" key="6">
    <source>
        <dbReference type="ARBA" id="ARBA00022989"/>
    </source>
</evidence>
<evidence type="ECO:0000313" key="13">
    <source>
        <dbReference type="Proteomes" id="UP000886611"/>
    </source>
</evidence>
<evidence type="ECO:0000256" key="10">
    <source>
        <dbReference type="SAM" id="Phobius"/>
    </source>
</evidence>
<dbReference type="Gene3D" id="3.80.10.10">
    <property type="entry name" value="Ribonuclease Inhibitor"/>
    <property type="match status" value="1"/>
</dbReference>
<evidence type="ECO:0000256" key="9">
    <source>
        <dbReference type="SAM" id="MobiDB-lite"/>
    </source>
</evidence>
<dbReference type="SMART" id="SM00409">
    <property type="entry name" value="IG"/>
    <property type="match status" value="1"/>
</dbReference>
<dbReference type="Proteomes" id="UP000886611">
    <property type="component" value="Unassembled WGS sequence"/>
</dbReference>
<name>A0A8X7X2U7_POLSE</name>
<proteinExistence type="predicted"/>
<dbReference type="SMART" id="SM00082">
    <property type="entry name" value="LRRCT"/>
    <property type="match status" value="1"/>
</dbReference>
<keyword evidence="7 10" id="KW-0472">Membrane</keyword>
<comment type="subcellular location">
    <subcellularLocation>
        <location evidence="1">Cell membrane</location>
        <topology evidence="1">Single-pass type I membrane protein</topology>
    </subcellularLocation>
</comment>
<protein>
    <submittedName>
        <fullName evidence="12">AMGO2 protein</fullName>
    </submittedName>
</protein>
<feature type="domain" description="Ig-like" evidence="11">
    <location>
        <begin position="122"/>
        <end position="198"/>
    </location>
</feature>
<dbReference type="PANTHER" id="PTHR24368:SF209">
    <property type="entry name" value="AMPHOTERIN-INDUCED PROTEIN 2"/>
    <property type="match status" value="1"/>
</dbReference>
<evidence type="ECO:0000256" key="5">
    <source>
        <dbReference type="ARBA" id="ARBA00022737"/>
    </source>
</evidence>
<evidence type="ECO:0000313" key="12">
    <source>
        <dbReference type="EMBL" id="KAG2460281.1"/>
    </source>
</evidence>